<dbReference type="AlphaFoldDB" id="A0A455VJ78"/>
<proteinExistence type="predicted"/>
<accession>A0A455VJ78</accession>
<evidence type="ECO:0000313" key="2">
    <source>
        <dbReference type="Proteomes" id="UP000324392"/>
    </source>
</evidence>
<protein>
    <recommendedName>
        <fullName evidence="3">Lipoprotein</fullName>
    </recommendedName>
</protein>
<dbReference type="EMBL" id="AP019532">
    <property type="protein sequence ID" value="BBI93092.1"/>
    <property type="molecule type" value="Genomic_DNA"/>
</dbReference>
<gene>
    <name evidence="1" type="ORF">SSYIS1_41020</name>
</gene>
<organism evidence="1 2">
    <name type="scientific">Serratia symbiotica</name>
    <dbReference type="NCBI Taxonomy" id="138074"/>
    <lineage>
        <taxon>Bacteria</taxon>
        <taxon>Pseudomonadati</taxon>
        <taxon>Pseudomonadota</taxon>
        <taxon>Gammaproteobacteria</taxon>
        <taxon>Enterobacterales</taxon>
        <taxon>Yersiniaceae</taxon>
        <taxon>Serratia</taxon>
    </lineage>
</organism>
<evidence type="ECO:0008006" key="3">
    <source>
        <dbReference type="Google" id="ProtNLM"/>
    </source>
</evidence>
<reference evidence="1 2" key="1">
    <citation type="submission" date="2019-03" db="EMBL/GenBank/DDBJ databases">
        <title>The genome sequence of Candidatus Serratia symbiotica strain IS.</title>
        <authorList>
            <person name="Nikoh N."/>
            <person name="Koga R."/>
            <person name="Oshima K."/>
            <person name="Hattori M."/>
            <person name="Fukatsu T."/>
        </authorList>
    </citation>
    <scope>NUCLEOTIDE SEQUENCE [LARGE SCALE GENOMIC DNA]</scope>
    <source>
        <strain evidence="1 2">IS</strain>
        <plasmid evidence="2">pssyis1 dna</plasmid>
    </source>
</reference>
<dbReference type="PROSITE" id="PS51257">
    <property type="entry name" value="PROKAR_LIPOPROTEIN"/>
    <property type="match status" value="1"/>
</dbReference>
<name>A0A455VJ78_9GAMM</name>
<sequence>MKFMRFLTLSLFNKVPYLLLPFFLMGCDESPKASSPAPLAPYRIALSEMGKDFQQEVSNMLIQQVVSGGENPTTATVTIEQSDLPDDAVQAERSIFKLALRDGKWVIDSRINQQRCYPERGHQSFSTAPCH</sequence>
<evidence type="ECO:0000313" key="1">
    <source>
        <dbReference type="EMBL" id="BBI93092.1"/>
    </source>
</evidence>
<geneLocation type="plasmid" evidence="2">
    <name>pssyis1 dna</name>
</geneLocation>
<dbReference type="Proteomes" id="UP000324392">
    <property type="component" value="Plasmid pSsyis1"/>
</dbReference>
<keyword evidence="1" id="KW-0614">Plasmid</keyword>